<sequence>MVEHYHHLGLRERILTLPIRVARVLSLIWRQCAGVSELVRVAQQEALLWAPPLRRLSQQALAQRLRTLPSDLFFAPVACFVGGVPGALGDPAAPLATGHRMGTDPLHSAVGGGWIDAGCPPAQSRVAAARRDASTGRPDDRLVGVDLSAALAAVV</sequence>
<organism evidence="1 2">
    <name type="scientific">Candidatus Contendobacter odensis Run_B_J11</name>
    <dbReference type="NCBI Taxonomy" id="1400861"/>
    <lineage>
        <taxon>Bacteria</taxon>
        <taxon>Pseudomonadati</taxon>
        <taxon>Pseudomonadota</taxon>
        <taxon>Gammaproteobacteria</taxon>
        <taxon>Candidatus Competibacteraceae</taxon>
        <taxon>Candidatus Contendibacter</taxon>
    </lineage>
</organism>
<keyword evidence="2" id="KW-1185">Reference proteome</keyword>
<evidence type="ECO:0000313" key="2">
    <source>
        <dbReference type="Proteomes" id="UP000019184"/>
    </source>
</evidence>
<dbReference type="AlphaFoldDB" id="A0A7U7GCL2"/>
<evidence type="ECO:0000313" key="1">
    <source>
        <dbReference type="EMBL" id="CDH45946.1"/>
    </source>
</evidence>
<dbReference type="Proteomes" id="UP000019184">
    <property type="component" value="Unassembled WGS sequence"/>
</dbReference>
<accession>A0A7U7GCL2</accession>
<comment type="caution">
    <text evidence="1">The sequence shown here is derived from an EMBL/GenBank/DDBJ whole genome shotgun (WGS) entry which is preliminary data.</text>
</comment>
<name>A0A7U7GCL2_9GAMM</name>
<proteinExistence type="predicted"/>
<protein>
    <submittedName>
        <fullName evidence="1">Uncharacterized protein</fullName>
    </submittedName>
</protein>
<gene>
    <name evidence="1" type="ORF">BN874_3020003</name>
</gene>
<reference evidence="1 2" key="1">
    <citation type="journal article" date="2014" name="ISME J.">
        <title>Candidatus Competibacter-lineage genomes retrieved from metagenomes reveal functional metabolic diversity.</title>
        <authorList>
            <person name="McIlroy S.J."/>
            <person name="Albertsen M."/>
            <person name="Andresen E.K."/>
            <person name="Saunders A.M."/>
            <person name="Kristiansen R."/>
            <person name="Stokholm-Bjerregaard M."/>
            <person name="Nielsen K.L."/>
            <person name="Nielsen P.H."/>
        </authorList>
    </citation>
    <scope>NUCLEOTIDE SEQUENCE [LARGE SCALE GENOMIC DNA]</scope>
    <source>
        <strain evidence="1 2">Run_B_J11</strain>
    </source>
</reference>
<dbReference type="EMBL" id="CBTK010000227">
    <property type="protein sequence ID" value="CDH45946.1"/>
    <property type="molecule type" value="Genomic_DNA"/>
</dbReference>